<dbReference type="Gene3D" id="3.30.300.210">
    <property type="entry name" value="Nutrient germinant receptor protein C, domain 3"/>
    <property type="match status" value="1"/>
</dbReference>
<evidence type="ECO:0000256" key="1">
    <source>
        <dbReference type="ARBA" id="ARBA00004635"/>
    </source>
</evidence>
<keyword evidence="3" id="KW-0309">Germination</keyword>
<evidence type="ECO:0000256" key="8">
    <source>
        <dbReference type="SAM" id="Coils"/>
    </source>
</evidence>
<dbReference type="InterPro" id="IPR057336">
    <property type="entry name" value="GerAC_N"/>
</dbReference>
<dbReference type="InterPro" id="IPR038501">
    <property type="entry name" value="Spore_GerAC_C_sf"/>
</dbReference>
<dbReference type="NCBIfam" id="TIGR02887">
    <property type="entry name" value="spore_ger_x_C"/>
    <property type="match status" value="1"/>
</dbReference>
<comment type="similarity">
    <text evidence="2">Belongs to the GerABKC lipoprotein family.</text>
</comment>
<feature type="domain" description="Spore germination protein N-terminal" evidence="10">
    <location>
        <begin position="19"/>
        <end position="199"/>
    </location>
</feature>
<comment type="subcellular location">
    <subcellularLocation>
        <location evidence="1">Membrane</location>
        <topology evidence="1">Lipid-anchor</topology>
    </subcellularLocation>
</comment>
<sequence>MTLIFACVLMVFVLSGCWDRVEIEDRGFVVGIAIDMPENSSLDDNAITVTNQFVVPSGLGAPTQGSSNEQAYTNFTVTGKSLFAIEREMATISSRSPFLSHLQMIVVSSELAQKETLFSDVLDLFIRDHEMRREVNVLIVDGRAKPILDIAAENEQLPVMHIQSIMENSFKNAGVMQPLRIGELHEHLLNESSYVVPRMVKNGERLNYEGTAVFHGDNNRMVGTLTQKETRGYVLFTGEKDGGKVEVEKNDETVTMELLNIDSSMKITDKTKAIIGVDVTIDVEMQIAETFGSETVRTKEKMKDLEKRAEAKMEQLINQTIEKVQKELKADILGINRVLHQYHYGFWTTIEDDWDRGKNYFSHANINVSANVNIQSSGAADETKN</sequence>
<keyword evidence="7" id="KW-0449">Lipoprotein</keyword>
<evidence type="ECO:0000313" key="11">
    <source>
        <dbReference type="EMBL" id="MFD1360880.1"/>
    </source>
</evidence>
<evidence type="ECO:0000256" key="5">
    <source>
        <dbReference type="ARBA" id="ARBA00023136"/>
    </source>
</evidence>
<evidence type="ECO:0000256" key="6">
    <source>
        <dbReference type="ARBA" id="ARBA00023139"/>
    </source>
</evidence>
<dbReference type="Proteomes" id="UP001597178">
    <property type="component" value="Unassembled WGS sequence"/>
</dbReference>
<dbReference type="EMBL" id="JBHTNH010000003">
    <property type="protein sequence ID" value="MFD1360880.1"/>
    <property type="molecule type" value="Genomic_DNA"/>
</dbReference>
<evidence type="ECO:0000259" key="10">
    <source>
        <dbReference type="Pfam" id="PF25198"/>
    </source>
</evidence>
<keyword evidence="6" id="KW-0564">Palmitate</keyword>
<dbReference type="Pfam" id="PF05504">
    <property type="entry name" value="Spore_GerAC"/>
    <property type="match status" value="1"/>
</dbReference>
<dbReference type="InterPro" id="IPR008844">
    <property type="entry name" value="Spore_GerAC-like"/>
</dbReference>
<dbReference type="Gene3D" id="6.20.190.10">
    <property type="entry name" value="Nutrient germinant receptor protein C, domain 1"/>
    <property type="match status" value="1"/>
</dbReference>
<keyword evidence="12" id="KW-1185">Reference proteome</keyword>
<keyword evidence="4" id="KW-0732">Signal</keyword>
<dbReference type="Pfam" id="PF25198">
    <property type="entry name" value="Spore_GerAC_N"/>
    <property type="match status" value="1"/>
</dbReference>
<organism evidence="11 12">
    <name type="scientific">Lentibacillus salinarum</name>
    <dbReference type="NCBI Taxonomy" id="446820"/>
    <lineage>
        <taxon>Bacteria</taxon>
        <taxon>Bacillati</taxon>
        <taxon>Bacillota</taxon>
        <taxon>Bacilli</taxon>
        <taxon>Bacillales</taxon>
        <taxon>Bacillaceae</taxon>
        <taxon>Lentibacillus</taxon>
    </lineage>
</organism>
<accession>A0ABW3ZR67</accession>
<proteinExistence type="inferred from homology"/>
<gene>
    <name evidence="11" type="ORF">ACFQ4A_04200</name>
</gene>
<comment type="caution">
    <text evidence="11">The sequence shown here is derived from an EMBL/GenBank/DDBJ whole genome shotgun (WGS) entry which is preliminary data.</text>
</comment>
<evidence type="ECO:0000259" key="9">
    <source>
        <dbReference type="Pfam" id="PF05504"/>
    </source>
</evidence>
<dbReference type="PANTHER" id="PTHR35789">
    <property type="entry name" value="SPORE GERMINATION PROTEIN B3"/>
    <property type="match status" value="1"/>
</dbReference>
<feature type="coiled-coil region" evidence="8">
    <location>
        <begin position="295"/>
        <end position="322"/>
    </location>
</feature>
<feature type="domain" description="Spore germination GerAC-like C-terminal" evidence="9">
    <location>
        <begin position="209"/>
        <end position="378"/>
    </location>
</feature>
<evidence type="ECO:0000256" key="2">
    <source>
        <dbReference type="ARBA" id="ARBA00007886"/>
    </source>
</evidence>
<reference evidence="12" key="1">
    <citation type="journal article" date="2019" name="Int. J. Syst. Evol. Microbiol.">
        <title>The Global Catalogue of Microorganisms (GCM) 10K type strain sequencing project: providing services to taxonomists for standard genome sequencing and annotation.</title>
        <authorList>
            <consortium name="The Broad Institute Genomics Platform"/>
            <consortium name="The Broad Institute Genome Sequencing Center for Infectious Disease"/>
            <person name="Wu L."/>
            <person name="Ma J."/>
        </authorList>
    </citation>
    <scope>NUCLEOTIDE SEQUENCE [LARGE SCALE GENOMIC DNA]</scope>
    <source>
        <strain evidence="12">CCUG 54822</strain>
    </source>
</reference>
<dbReference type="PANTHER" id="PTHR35789:SF1">
    <property type="entry name" value="SPORE GERMINATION PROTEIN B3"/>
    <property type="match status" value="1"/>
</dbReference>
<keyword evidence="8" id="KW-0175">Coiled coil</keyword>
<evidence type="ECO:0000256" key="7">
    <source>
        <dbReference type="ARBA" id="ARBA00023288"/>
    </source>
</evidence>
<name>A0ABW3ZR67_9BACI</name>
<dbReference type="InterPro" id="IPR046953">
    <property type="entry name" value="Spore_GerAC-like_C"/>
</dbReference>
<evidence type="ECO:0000256" key="3">
    <source>
        <dbReference type="ARBA" id="ARBA00022544"/>
    </source>
</evidence>
<keyword evidence="5" id="KW-0472">Membrane</keyword>
<evidence type="ECO:0000313" key="12">
    <source>
        <dbReference type="Proteomes" id="UP001597178"/>
    </source>
</evidence>
<protein>
    <submittedName>
        <fullName evidence="11">Ger(X)C family spore germination protein</fullName>
    </submittedName>
</protein>
<evidence type="ECO:0000256" key="4">
    <source>
        <dbReference type="ARBA" id="ARBA00022729"/>
    </source>
</evidence>